<dbReference type="InterPro" id="IPR018766">
    <property type="entry name" value="Zinicin_2"/>
</dbReference>
<dbReference type="NCBIfam" id="TIGR03624">
    <property type="entry name" value="putative hydrolase"/>
    <property type="match status" value="1"/>
</dbReference>
<dbReference type="SUPFAM" id="SSF55486">
    <property type="entry name" value="Metalloproteases ('zincins'), catalytic domain"/>
    <property type="match status" value="1"/>
</dbReference>
<keyword evidence="1" id="KW-0482">Metalloprotease</keyword>
<dbReference type="AlphaFoldDB" id="A0A938YMP5"/>
<dbReference type="PANTHER" id="PTHR39420">
    <property type="match status" value="1"/>
</dbReference>
<proteinExistence type="predicted"/>
<dbReference type="Gene3D" id="1.20.150.30">
    <property type="entry name" value="Zincin-like metallopeptidase, N-terminal domain"/>
    <property type="match status" value="1"/>
</dbReference>
<dbReference type="NCBIfam" id="TIGR03883">
    <property type="entry name" value="DUF2342_F420"/>
    <property type="match status" value="1"/>
</dbReference>
<dbReference type="PANTHER" id="PTHR39420:SF1">
    <property type="entry name" value="HYDROLASE"/>
    <property type="match status" value="1"/>
</dbReference>
<keyword evidence="1" id="KW-0645">Protease</keyword>
<evidence type="ECO:0000313" key="2">
    <source>
        <dbReference type="Proteomes" id="UP000663801"/>
    </source>
</evidence>
<comment type="caution">
    <text evidence="1">The sequence shown here is derived from an EMBL/GenBank/DDBJ whole genome shotgun (WGS) entry which is preliminary data.</text>
</comment>
<accession>A0A938YMP5</accession>
<evidence type="ECO:0000313" key="1">
    <source>
        <dbReference type="EMBL" id="MBM9475720.1"/>
    </source>
</evidence>
<keyword evidence="1" id="KW-0378">Hydrolase</keyword>
<dbReference type="InterPro" id="IPR042271">
    <property type="entry name" value="Zinicin_2_N"/>
</dbReference>
<dbReference type="InterPro" id="IPR022454">
    <property type="entry name" value="CHP03883_F420-assoc"/>
</dbReference>
<protein>
    <submittedName>
        <fullName evidence="1">Zinc-dependent metalloprotease</fullName>
    </submittedName>
</protein>
<dbReference type="GO" id="GO:0008237">
    <property type="term" value="F:metallopeptidase activity"/>
    <property type="evidence" value="ECO:0007669"/>
    <property type="project" value="UniProtKB-KW"/>
</dbReference>
<reference evidence="1" key="1">
    <citation type="submission" date="2021-01" db="EMBL/GenBank/DDBJ databases">
        <title>KCTC 19127 draft genome.</title>
        <authorList>
            <person name="An D."/>
        </authorList>
    </citation>
    <scope>NUCLEOTIDE SEQUENCE</scope>
    <source>
        <strain evidence="1">KCTC 19127</strain>
    </source>
</reference>
<dbReference type="Pfam" id="PF10103">
    <property type="entry name" value="Zincin_2"/>
    <property type="match status" value="1"/>
</dbReference>
<keyword evidence="2" id="KW-1185">Reference proteome</keyword>
<sequence>MPADAIDWAAAVRAGHRVAPTGPAVGPAEAAAVVRDLREFSARAELAVRVTTRLGAELPVQDAEVVDRRGWITATAQGMELLTEPLSAKMSAALAKAGGKGGRRAPSAAGSQIGAVLGFLSGKVLGQYDPLGGDPDDPGRLLLVAPNIVKVERELEVDPTDFRLWVCLHESTHRLQFTAVPWLRDHFRAQVAAFADATETDLPDLLKRILEGVTARRRSSADPRSWVETIQTPAQRAVFDDLMGLMSLLEGHADFVMDAVGPDVVPSVEKIRAAFTVRRRKGQGPFDRILRSLLGMDMKTAQYVRGAAFVGAVVDRVGMDGFNTVWTSPQTLPTRAEITDPDAWVTRVLG</sequence>
<name>A0A938YMP5_9ACTN</name>
<dbReference type="Proteomes" id="UP000663801">
    <property type="component" value="Unassembled WGS sequence"/>
</dbReference>
<dbReference type="EMBL" id="JAERWL010000005">
    <property type="protein sequence ID" value="MBM9475720.1"/>
    <property type="molecule type" value="Genomic_DNA"/>
</dbReference>
<dbReference type="RefSeq" id="WP_205255822.1">
    <property type="nucleotide sequence ID" value="NZ_BAAAPV010000002.1"/>
</dbReference>
<organism evidence="1 2">
    <name type="scientific">Nakamurella flavida</name>
    <dbReference type="NCBI Taxonomy" id="363630"/>
    <lineage>
        <taxon>Bacteria</taxon>
        <taxon>Bacillati</taxon>
        <taxon>Actinomycetota</taxon>
        <taxon>Actinomycetes</taxon>
        <taxon>Nakamurellales</taxon>
        <taxon>Nakamurellaceae</taxon>
        <taxon>Nakamurella</taxon>
    </lineage>
</organism>
<gene>
    <name evidence="1" type="ORF">JL107_04595</name>
</gene>